<accession>A0A484H7I6</accession>
<protein>
    <submittedName>
        <fullName evidence="1">Uncharacterized protein</fullName>
    </submittedName>
</protein>
<evidence type="ECO:0000313" key="1">
    <source>
        <dbReference type="EMBL" id="VBB69501.1"/>
    </source>
</evidence>
<proteinExistence type="predicted"/>
<sequence length="44" mass="4787">MEEGVNNKRTYSAFHPYGRLVNSLQLALVGQSGRKQAAIRPATG</sequence>
<dbReference type="AlphaFoldDB" id="A0A484H7I6"/>
<gene>
    <name evidence="1" type="ORF">RIEGSTA812A_PEG_974</name>
</gene>
<dbReference type="EMBL" id="LR026963">
    <property type="protein sequence ID" value="VBB69501.1"/>
    <property type="molecule type" value="Genomic_DNA"/>
</dbReference>
<name>A0A484H7I6_9ZZZZ</name>
<reference evidence="1" key="1">
    <citation type="submission" date="2018-10" db="EMBL/GenBank/DDBJ databases">
        <authorList>
            <person name="Gruber-Vodicka H."/>
            <person name="Jaeckle O."/>
        </authorList>
    </citation>
    <scope>NUCLEOTIDE SEQUENCE</scope>
</reference>
<organism evidence="1">
    <name type="scientific">invertebrate metagenome</name>
    <dbReference type="NCBI Taxonomy" id="1711999"/>
    <lineage>
        <taxon>unclassified sequences</taxon>
        <taxon>metagenomes</taxon>
        <taxon>organismal metagenomes</taxon>
    </lineage>
</organism>